<feature type="non-terminal residue" evidence="1">
    <location>
        <position position="1"/>
    </location>
</feature>
<protein>
    <submittedName>
        <fullName evidence="1">2259_t:CDS:1</fullName>
    </submittedName>
</protein>
<evidence type="ECO:0000313" key="1">
    <source>
        <dbReference type="EMBL" id="CAG8648622.1"/>
    </source>
</evidence>
<organism evidence="1 2">
    <name type="scientific">Scutellospora calospora</name>
    <dbReference type="NCBI Taxonomy" id="85575"/>
    <lineage>
        <taxon>Eukaryota</taxon>
        <taxon>Fungi</taxon>
        <taxon>Fungi incertae sedis</taxon>
        <taxon>Mucoromycota</taxon>
        <taxon>Glomeromycotina</taxon>
        <taxon>Glomeromycetes</taxon>
        <taxon>Diversisporales</taxon>
        <taxon>Gigasporaceae</taxon>
        <taxon>Scutellospora</taxon>
    </lineage>
</organism>
<keyword evidence="2" id="KW-1185">Reference proteome</keyword>
<reference evidence="1" key="1">
    <citation type="submission" date="2021-06" db="EMBL/GenBank/DDBJ databases">
        <authorList>
            <person name="Kallberg Y."/>
            <person name="Tangrot J."/>
            <person name="Rosling A."/>
        </authorList>
    </citation>
    <scope>NUCLEOTIDE SEQUENCE</scope>
    <source>
        <strain evidence="1">AU212A</strain>
    </source>
</reference>
<sequence length="349" mass="39434">SSSSKFDYIPSADRILSDKATHNEDSDGYDLWDVPATPEPLRDILSGKNKNTEDIYNEEIEYSDDAHENDHDPWTMWNEPDAIDSIVNLSESKKSSEKKNAKKSPTSANTLQPVAELFSGMSVSSETTYTQNSVLPPTKPNTDYPNESKQKVEMKNYDDDYWKSQFPQSQSNESHSSYDYRPDYSHDYKKNDDRKQNLVINASVPLSSSSESFDISPATPQFNIKRQDSIGSSREAMTNSTYPLYSSPYNQHSSHNSLSQHGMYSSRASDYSSLQQSQSVGPSQTINSSSANRCSNDDMNSQRIFKTESIDDQQLTQWTGSLIKGQSAQYIGRVIVKPMKERCDNIDYL</sequence>
<proteinExistence type="predicted"/>
<comment type="caution">
    <text evidence="1">The sequence shown here is derived from an EMBL/GenBank/DDBJ whole genome shotgun (WGS) entry which is preliminary data.</text>
</comment>
<accession>A0ACA9NDA1</accession>
<gene>
    <name evidence="1" type="ORF">SCALOS_LOCUS8589</name>
</gene>
<dbReference type="Proteomes" id="UP000789860">
    <property type="component" value="Unassembled WGS sequence"/>
</dbReference>
<name>A0ACA9NDA1_9GLOM</name>
<evidence type="ECO:0000313" key="2">
    <source>
        <dbReference type="Proteomes" id="UP000789860"/>
    </source>
</evidence>
<feature type="non-terminal residue" evidence="1">
    <location>
        <position position="349"/>
    </location>
</feature>
<dbReference type="EMBL" id="CAJVPM010023196">
    <property type="protein sequence ID" value="CAG8648622.1"/>
    <property type="molecule type" value="Genomic_DNA"/>
</dbReference>